<dbReference type="InterPro" id="IPR017946">
    <property type="entry name" value="PLC-like_Pdiesterase_TIM-brl"/>
</dbReference>
<gene>
    <name evidence="2" type="ORF">E3P99_00033</name>
</gene>
<dbReference type="Pfam" id="PF26146">
    <property type="entry name" value="PI-PLC_X"/>
    <property type="match status" value="1"/>
</dbReference>
<dbReference type="EMBL" id="SPNW01000001">
    <property type="protein sequence ID" value="TIA93614.1"/>
    <property type="molecule type" value="Genomic_DNA"/>
</dbReference>
<keyword evidence="3" id="KW-1185">Reference proteome</keyword>
<feature type="chain" id="PRO_5020811066" description="Phosphatidylinositol-specific phospholipase C X domain-containing protein" evidence="1">
    <location>
        <begin position="21"/>
        <end position="354"/>
    </location>
</feature>
<proteinExistence type="predicted"/>
<dbReference type="PANTHER" id="PTHR13593:SF140">
    <property type="entry name" value="PLC-LIKE PHOSPHODIESTERASE"/>
    <property type="match status" value="1"/>
</dbReference>
<protein>
    <recommendedName>
        <fullName evidence="4">Phosphatidylinositol-specific phospholipase C X domain-containing protein</fullName>
    </recommendedName>
</protein>
<keyword evidence="1" id="KW-0732">Signal</keyword>
<dbReference type="OrthoDB" id="7984201at2759"/>
<dbReference type="Gene3D" id="3.20.20.190">
    <property type="entry name" value="Phosphatidylinositol (PI) phosphodiesterase"/>
    <property type="match status" value="1"/>
</dbReference>
<dbReference type="AlphaFoldDB" id="A0A4T0G0F7"/>
<evidence type="ECO:0000256" key="1">
    <source>
        <dbReference type="SAM" id="SignalP"/>
    </source>
</evidence>
<name>A0A4T0G0F7_9BASI</name>
<dbReference type="GO" id="GO:0008081">
    <property type="term" value="F:phosphoric diester hydrolase activity"/>
    <property type="evidence" value="ECO:0007669"/>
    <property type="project" value="InterPro"/>
</dbReference>
<dbReference type="InterPro" id="IPR051057">
    <property type="entry name" value="PI-PLC_domain"/>
</dbReference>
<accession>A0A4T0G0F7</accession>
<evidence type="ECO:0000313" key="2">
    <source>
        <dbReference type="EMBL" id="TIA93614.1"/>
    </source>
</evidence>
<dbReference type="SUPFAM" id="SSF51695">
    <property type="entry name" value="PLC-like phosphodiesterases"/>
    <property type="match status" value="1"/>
</dbReference>
<organism evidence="2 3">
    <name type="scientific">Wallemia hederae</name>
    <dbReference type="NCBI Taxonomy" id="1540922"/>
    <lineage>
        <taxon>Eukaryota</taxon>
        <taxon>Fungi</taxon>
        <taxon>Dikarya</taxon>
        <taxon>Basidiomycota</taxon>
        <taxon>Wallemiomycotina</taxon>
        <taxon>Wallemiomycetes</taxon>
        <taxon>Wallemiales</taxon>
        <taxon>Wallemiaceae</taxon>
        <taxon>Wallemia</taxon>
    </lineage>
</organism>
<dbReference type="Proteomes" id="UP000310189">
    <property type="component" value="Unassembled WGS sequence"/>
</dbReference>
<reference evidence="2 3" key="1">
    <citation type="submission" date="2019-03" db="EMBL/GenBank/DDBJ databases">
        <title>Sequencing 23 genomes of Wallemia ichthyophaga.</title>
        <authorList>
            <person name="Gostincar C."/>
        </authorList>
    </citation>
    <scope>NUCLEOTIDE SEQUENCE [LARGE SCALE GENOMIC DNA]</scope>
    <source>
        <strain evidence="2 3">EXF-5753</strain>
    </source>
</reference>
<sequence>MLMHIKRILAASVVISAVLAQETVCNGYAELCDRKYSNVTSVGAHDSPFIGNSSMTNQDWGVSAQLDHGARMLQGQIHRQGQALHLCHTNCFIHDGGSLLDYLTQVKTWLDKNPREVLTLLFTNSDSIGVEIVKQPFVDSGILDMAYHPQSPTTAAGDWPTLASLISTNQRVVIFMDYHADHSKVPQILDEFSHFWEDPYNAVESTWPCTRDRGDSSSGMYIHNHFLDKKETLLGTDIFTPDTDKLTTTNAASGEGSLGAAIDNCVAKHTQPPTFVLVDYESHGNGSVYEAAAAANGVQYVAKGDIHPPTPAQLSHEMDDNAGEDTSDALAVALAQHLLTLTLPATLALSLLVL</sequence>
<feature type="signal peptide" evidence="1">
    <location>
        <begin position="1"/>
        <end position="20"/>
    </location>
</feature>
<dbReference type="PANTHER" id="PTHR13593">
    <property type="match status" value="1"/>
</dbReference>
<evidence type="ECO:0008006" key="4">
    <source>
        <dbReference type="Google" id="ProtNLM"/>
    </source>
</evidence>
<evidence type="ECO:0000313" key="3">
    <source>
        <dbReference type="Proteomes" id="UP000310189"/>
    </source>
</evidence>
<comment type="caution">
    <text evidence="2">The sequence shown here is derived from an EMBL/GenBank/DDBJ whole genome shotgun (WGS) entry which is preliminary data.</text>
</comment>
<dbReference type="GO" id="GO:0006629">
    <property type="term" value="P:lipid metabolic process"/>
    <property type="evidence" value="ECO:0007669"/>
    <property type="project" value="InterPro"/>
</dbReference>